<keyword evidence="3" id="KW-1185">Reference proteome</keyword>
<evidence type="ECO:0000313" key="2">
    <source>
        <dbReference type="EMBL" id="QDT07429.1"/>
    </source>
</evidence>
<keyword evidence="1" id="KW-0812">Transmembrane</keyword>
<evidence type="ECO:0000256" key="1">
    <source>
        <dbReference type="SAM" id="Phobius"/>
    </source>
</evidence>
<keyword evidence="1" id="KW-0472">Membrane</keyword>
<name>A0A517NJX4_9BACT</name>
<accession>A0A517NJX4</accession>
<reference evidence="2 3" key="1">
    <citation type="submission" date="2019-02" db="EMBL/GenBank/DDBJ databases">
        <title>Deep-cultivation of Planctomycetes and their phenomic and genomic characterization uncovers novel biology.</title>
        <authorList>
            <person name="Wiegand S."/>
            <person name="Jogler M."/>
            <person name="Boedeker C."/>
            <person name="Pinto D."/>
            <person name="Vollmers J."/>
            <person name="Rivas-Marin E."/>
            <person name="Kohn T."/>
            <person name="Peeters S.H."/>
            <person name="Heuer A."/>
            <person name="Rast P."/>
            <person name="Oberbeckmann S."/>
            <person name="Bunk B."/>
            <person name="Jeske O."/>
            <person name="Meyerdierks A."/>
            <person name="Storesund J.E."/>
            <person name="Kallscheuer N."/>
            <person name="Luecker S."/>
            <person name="Lage O.M."/>
            <person name="Pohl T."/>
            <person name="Merkel B.J."/>
            <person name="Hornburger P."/>
            <person name="Mueller R.-W."/>
            <person name="Bruemmer F."/>
            <person name="Labrenz M."/>
            <person name="Spormann A.M."/>
            <person name="Op den Camp H."/>
            <person name="Overmann J."/>
            <person name="Amann R."/>
            <person name="Jetten M.S.M."/>
            <person name="Mascher T."/>
            <person name="Medema M.H."/>
            <person name="Devos D.P."/>
            <person name="Kaster A.-K."/>
            <person name="Ovreas L."/>
            <person name="Rohde M."/>
            <person name="Galperin M.Y."/>
            <person name="Jogler C."/>
        </authorList>
    </citation>
    <scope>NUCLEOTIDE SEQUENCE [LARGE SCALE GENOMIC DNA]</scope>
    <source>
        <strain evidence="2 3">K22_7</strain>
    </source>
</reference>
<feature type="transmembrane region" description="Helical" evidence="1">
    <location>
        <begin position="7"/>
        <end position="30"/>
    </location>
</feature>
<proteinExistence type="predicted"/>
<dbReference type="EMBL" id="CP036525">
    <property type="protein sequence ID" value="QDT07429.1"/>
    <property type="molecule type" value="Genomic_DNA"/>
</dbReference>
<keyword evidence="1" id="KW-1133">Transmembrane helix</keyword>
<evidence type="ECO:0000313" key="3">
    <source>
        <dbReference type="Proteomes" id="UP000318538"/>
    </source>
</evidence>
<gene>
    <name evidence="2" type="ORF">K227x_58560</name>
</gene>
<dbReference type="Proteomes" id="UP000318538">
    <property type="component" value="Chromosome"/>
</dbReference>
<sequence length="186" mass="20658">MRKDFPTFIWLIIVESALFVAVLVSLLQLMDAEAAFNDSTNNELKCNRLTSDIAVLREMSSVADDRQSGTELTNSQIVRMAADCGMAENQVTSIQRMDPMKIEETDYQREDIAIDFRSVTMQELIQFGLTAELARGASKVTQIRLNHQPALPSAAKASLAGTKARETWNANLILTQLVFAATRTTE</sequence>
<dbReference type="KEGG" id="rlc:K227x_58560"/>
<protein>
    <submittedName>
        <fullName evidence="2">Uncharacterized protein</fullName>
    </submittedName>
</protein>
<organism evidence="2 3">
    <name type="scientific">Rubripirellula lacrimiformis</name>
    <dbReference type="NCBI Taxonomy" id="1930273"/>
    <lineage>
        <taxon>Bacteria</taxon>
        <taxon>Pseudomonadati</taxon>
        <taxon>Planctomycetota</taxon>
        <taxon>Planctomycetia</taxon>
        <taxon>Pirellulales</taxon>
        <taxon>Pirellulaceae</taxon>
        <taxon>Rubripirellula</taxon>
    </lineage>
</organism>
<dbReference type="AlphaFoldDB" id="A0A517NJX4"/>
<dbReference type="OrthoDB" id="282264at2"/>